<dbReference type="EMBL" id="PYGK01000019">
    <property type="protein sequence ID" value="PSL23062.1"/>
    <property type="molecule type" value="Genomic_DNA"/>
</dbReference>
<dbReference type="InterPro" id="IPR020449">
    <property type="entry name" value="Tscrpt_reg_AraC-type_HTH"/>
</dbReference>
<evidence type="ECO:0000313" key="5">
    <source>
        <dbReference type="EMBL" id="PSL23062.1"/>
    </source>
</evidence>
<keyword evidence="2" id="KW-0238">DNA-binding</keyword>
<dbReference type="SMART" id="SM00342">
    <property type="entry name" value="HTH_ARAC"/>
    <property type="match status" value="1"/>
</dbReference>
<sequence length="324" mass="37762">MGINEINVKQYLPELCSTHSSGFKSEHMKHYSTLSDLHRENGFVLPENPLFSISRCDRTCTIGDREFTTDFYMIGFKKLKAGIFKYGRTSYDHQNGTMSFVRPRQIIQFAGLEFEEDGFLMFIHEDFINGHILHTEIKKYSFFDYEVNEALHLSPKEEEIIWDLYKKIEIEYYNNQDEYSRNIILAHIGSILQYSERFYRRQFIHRTNVAGKTVSRFNTILTEYFNGGGLQDKGLPSVNYMAEQLHLSPRYLSDLLKQETGKTAIDLIHISLISEAKNLLKSADQTVAEIAYNLGFENPPYFSRLFKKEVGMTPNQFKRQATSI</sequence>
<evidence type="ECO:0000313" key="6">
    <source>
        <dbReference type="Proteomes" id="UP000240978"/>
    </source>
</evidence>
<dbReference type="AlphaFoldDB" id="A0A2P8FMX5"/>
<dbReference type="InterPro" id="IPR009057">
    <property type="entry name" value="Homeodomain-like_sf"/>
</dbReference>
<dbReference type="Proteomes" id="UP000240978">
    <property type="component" value="Unassembled WGS sequence"/>
</dbReference>
<dbReference type="InterPro" id="IPR018060">
    <property type="entry name" value="HTH_AraC"/>
</dbReference>
<dbReference type="Gene3D" id="1.10.10.60">
    <property type="entry name" value="Homeodomain-like"/>
    <property type="match status" value="2"/>
</dbReference>
<keyword evidence="1" id="KW-0805">Transcription regulation</keyword>
<reference evidence="5 6" key="1">
    <citation type="submission" date="2018-03" db="EMBL/GenBank/DDBJ databases">
        <title>Genomic Encyclopedia of Archaeal and Bacterial Type Strains, Phase II (KMG-II): from individual species to whole genera.</title>
        <authorList>
            <person name="Goeker M."/>
        </authorList>
    </citation>
    <scope>NUCLEOTIDE SEQUENCE [LARGE SCALE GENOMIC DNA]</scope>
    <source>
        <strain evidence="5 6">DSM 18107</strain>
    </source>
</reference>
<name>A0A2P8FMX5_9BACT</name>
<dbReference type="SUPFAM" id="SSF46689">
    <property type="entry name" value="Homeodomain-like"/>
    <property type="match status" value="1"/>
</dbReference>
<evidence type="ECO:0000259" key="4">
    <source>
        <dbReference type="PROSITE" id="PS01124"/>
    </source>
</evidence>
<comment type="caution">
    <text evidence="5">The sequence shown here is derived from an EMBL/GenBank/DDBJ whole genome shotgun (WGS) entry which is preliminary data.</text>
</comment>
<dbReference type="PROSITE" id="PS01124">
    <property type="entry name" value="HTH_ARAC_FAMILY_2"/>
    <property type="match status" value="1"/>
</dbReference>
<dbReference type="GO" id="GO:0003700">
    <property type="term" value="F:DNA-binding transcription factor activity"/>
    <property type="evidence" value="ECO:0007669"/>
    <property type="project" value="InterPro"/>
</dbReference>
<accession>A0A2P8FMX5</accession>
<evidence type="ECO:0000256" key="1">
    <source>
        <dbReference type="ARBA" id="ARBA00023015"/>
    </source>
</evidence>
<feature type="domain" description="HTH araC/xylS-type" evidence="4">
    <location>
        <begin position="215"/>
        <end position="320"/>
    </location>
</feature>
<protein>
    <submittedName>
        <fullName evidence="5">Helix-turn-helix protein</fullName>
    </submittedName>
</protein>
<keyword evidence="3" id="KW-0804">Transcription</keyword>
<dbReference type="PRINTS" id="PR00032">
    <property type="entry name" value="HTHARAC"/>
</dbReference>
<dbReference type="PANTHER" id="PTHR43280:SF32">
    <property type="entry name" value="TRANSCRIPTIONAL REGULATORY PROTEIN"/>
    <property type="match status" value="1"/>
</dbReference>
<dbReference type="PANTHER" id="PTHR43280">
    <property type="entry name" value="ARAC-FAMILY TRANSCRIPTIONAL REGULATOR"/>
    <property type="match status" value="1"/>
</dbReference>
<keyword evidence="6" id="KW-1185">Reference proteome</keyword>
<organism evidence="5 6">
    <name type="scientific">Chitinophaga ginsengisoli</name>
    <dbReference type="NCBI Taxonomy" id="363837"/>
    <lineage>
        <taxon>Bacteria</taxon>
        <taxon>Pseudomonadati</taxon>
        <taxon>Bacteroidota</taxon>
        <taxon>Chitinophagia</taxon>
        <taxon>Chitinophagales</taxon>
        <taxon>Chitinophagaceae</taxon>
        <taxon>Chitinophaga</taxon>
    </lineage>
</organism>
<gene>
    <name evidence="5" type="ORF">CLV42_11982</name>
</gene>
<dbReference type="Pfam" id="PF12833">
    <property type="entry name" value="HTH_18"/>
    <property type="match status" value="1"/>
</dbReference>
<evidence type="ECO:0000256" key="3">
    <source>
        <dbReference type="ARBA" id="ARBA00023163"/>
    </source>
</evidence>
<evidence type="ECO:0000256" key="2">
    <source>
        <dbReference type="ARBA" id="ARBA00023125"/>
    </source>
</evidence>
<dbReference type="GO" id="GO:0043565">
    <property type="term" value="F:sequence-specific DNA binding"/>
    <property type="evidence" value="ECO:0007669"/>
    <property type="project" value="InterPro"/>
</dbReference>
<proteinExistence type="predicted"/>